<evidence type="ECO:0000313" key="4">
    <source>
        <dbReference type="Proteomes" id="UP001519654"/>
    </source>
</evidence>
<keyword evidence="2" id="KW-0732">Signal</keyword>
<keyword evidence="4" id="KW-1185">Reference proteome</keyword>
<organism evidence="3 4">
    <name type="scientific">Paractinoplanes bogorensis</name>
    <dbReference type="NCBI Taxonomy" id="1610840"/>
    <lineage>
        <taxon>Bacteria</taxon>
        <taxon>Bacillati</taxon>
        <taxon>Actinomycetota</taxon>
        <taxon>Actinomycetes</taxon>
        <taxon>Micromonosporales</taxon>
        <taxon>Micromonosporaceae</taxon>
        <taxon>Paractinoplanes</taxon>
    </lineage>
</organism>
<feature type="region of interest" description="Disordered" evidence="1">
    <location>
        <begin position="111"/>
        <end position="213"/>
    </location>
</feature>
<dbReference type="EMBL" id="JAHKKG010000014">
    <property type="protein sequence ID" value="MBU2669241.1"/>
    <property type="molecule type" value="Genomic_DNA"/>
</dbReference>
<reference evidence="3 4" key="1">
    <citation type="submission" date="2021-06" db="EMBL/GenBank/DDBJ databases">
        <title>Actinoplanes lichenicola sp. nov., and Actinoplanes ovalisporus sp. nov., isolated from lichen in Thailand.</title>
        <authorList>
            <person name="Saeng-In P."/>
            <person name="Kanchanasin P."/>
            <person name="Yuki M."/>
            <person name="Kudo T."/>
            <person name="Ohkuma M."/>
            <person name="Phongsopitanun W."/>
            <person name="Tanasupawat S."/>
        </authorList>
    </citation>
    <scope>NUCLEOTIDE SEQUENCE [LARGE SCALE GENOMIC DNA]</scope>
    <source>
        <strain evidence="3 4">NBRC 110975</strain>
    </source>
</reference>
<evidence type="ECO:0000313" key="3">
    <source>
        <dbReference type="EMBL" id="MBU2669241.1"/>
    </source>
</evidence>
<dbReference type="RefSeq" id="WP_215793614.1">
    <property type="nucleotide sequence ID" value="NZ_JAHKKG010000014.1"/>
</dbReference>
<name>A0ABS5Z151_9ACTN</name>
<protein>
    <recommendedName>
        <fullName evidence="5">Collagen triple helix repeat-containing protein</fullName>
    </recommendedName>
</protein>
<dbReference type="Proteomes" id="UP001519654">
    <property type="component" value="Unassembled WGS sequence"/>
</dbReference>
<proteinExistence type="predicted"/>
<evidence type="ECO:0000256" key="2">
    <source>
        <dbReference type="SAM" id="SignalP"/>
    </source>
</evidence>
<evidence type="ECO:0000256" key="1">
    <source>
        <dbReference type="SAM" id="MobiDB-lite"/>
    </source>
</evidence>
<feature type="signal peptide" evidence="2">
    <location>
        <begin position="1"/>
        <end position="28"/>
    </location>
</feature>
<accession>A0ABS5Z151</accession>
<comment type="caution">
    <text evidence="3">The sequence shown here is derived from an EMBL/GenBank/DDBJ whole genome shotgun (WGS) entry which is preliminary data.</text>
</comment>
<gene>
    <name evidence="3" type="ORF">KOI35_37590</name>
</gene>
<feature type="chain" id="PRO_5046898258" description="Collagen triple helix repeat-containing protein" evidence="2">
    <location>
        <begin position="29"/>
        <end position="213"/>
    </location>
</feature>
<feature type="compositionally biased region" description="Basic and acidic residues" evidence="1">
    <location>
        <begin position="125"/>
        <end position="213"/>
    </location>
</feature>
<sequence>MNRISRMLTVTGLGLLAGVTMGAGPAMAATSTDAGASKAGASSQADRRDRVVGYYNSYRACDLAGRIGERFDRWDDYDCERVGFGFHRRYALEVSWDRDWRWFDRDRGHGRPWFNDRHHHNGGKWGDKDGKWGDKGDKWDDKGDKDGKWGDKDGQDGKDGKWGDKDGQDGKDGKWGDKGGQDGKDGKWGDADKGGMKDWGSKGAGERDDKPAV</sequence>
<evidence type="ECO:0008006" key="5">
    <source>
        <dbReference type="Google" id="ProtNLM"/>
    </source>
</evidence>